<name>A0A0U0W6N0_MYCBE</name>
<dbReference type="OrthoDB" id="9771846at2"/>
<proteinExistence type="predicted"/>
<evidence type="ECO:0000313" key="2">
    <source>
        <dbReference type="Proteomes" id="UP000198875"/>
    </source>
</evidence>
<evidence type="ECO:0000313" key="1">
    <source>
        <dbReference type="EMBL" id="CPR08343.1"/>
    </source>
</evidence>
<keyword evidence="1" id="KW-0808">Transferase</keyword>
<dbReference type="GO" id="GO:0016740">
    <property type="term" value="F:transferase activity"/>
    <property type="evidence" value="ECO:0007669"/>
    <property type="project" value="UniProtKB-KW"/>
</dbReference>
<sequence>MSSLLITVPVFGQHEYTHALVGDLEREGAEYLIVDNRGDYPKVANERVTTPGENLGWTGGSEHGFRIAFSEGYSHAMTLNNDTRLSKGFVGGFLDPRLPADAGIVGPMFDRGFPYATDPQKPDAANYVPRHQYRVVPAVEGTALMVSRECWQETGGMDLVSFKRYGWGPDLDLAVRARRAGFGVYTTEMAYINHFGRKTGNVRYGAWRYEVGANLAMLQGLRKLHGLPAALDIMRQIGMAHDRKWHRPVSLASGSE</sequence>
<dbReference type="SUPFAM" id="SSF53448">
    <property type="entry name" value="Nucleotide-diphospho-sugar transferases"/>
    <property type="match status" value="1"/>
</dbReference>
<dbReference type="Gene3D" id="3.90.550.10">
    <property type="entry name" value="Spore Coat Polysaccharide Biosynthesis Protein SpsA, Chain A"/>
    <property type="match status" value="1"/>
</dbReference>
<dbReference type="InterPro" id="IPR029044">
    <property type="entry name" value="Nucleotide-diphossugar_trans"/>
</dbReference>
<dbReference type="PANTHER" id="PTHR43179">
    <property type="entry name" value="RHAMNOSYLTRANSFERASE WBBL"/>
    <property type="match status" value="1"/>
</dbReference>
<gene>
    <name evidence="1" type="primary">wbbL2_1</name>
    <name evidence="1" type="ORF">BN971_01246</name>
</gene>
<dbReference type="PANTHER" id="PTHR43179:SF11">
    <property type="entry name" value="GLYCOSYL TRANSFERASE"/>
    <property type="match status" value="1"/>
</dbReference>
<protein>
    <submittedName>
        <fullName evidence="1">Rhamnosyl transferase</fullName>
    </submittedName>
</protein>
<organism evidence="1 2">
    <name type="scientific">Mycobacterium bohemicum DSM 44277</name>
    <dbReference type="NCBI Taxonomy" id="1236609"/>
    <lineage>
        <taxon>Bacteria</taxon>
        <taxon>Bacillati</taxon>
        <taxon>Actinomycetota</taxon>
        <taxon>Actinomycetes</taxon>
        <taxon>Mycobacteriales</taxon>
        <taxon>Mycobacteriaceae</taxon>
        <taxon>Mycobacterium</taxon>
    </lineage>
</organism>
<dbReference type="AlphaFoldDB" id="A0A0U0W6N0"/>
<dbReference type="RefSeq" id="WP_085180274.1">
    <property type="nucleotide sequence ID" value="NZ_CSTD01000001.1"/>
</dbReference>
<dbReference type="Proteomes" id="UP000198875">
    <property type="component" value="Unassembled WGS sequence"/>
</dbReference>
<dbReference type="EMBL" id="CSTD01000001">
    <property type="protein sequence ID" value="CPR08343.1"/>
    <property type="molecule type" value="Genomic_DNA"/>
</dbReference>
<reference evidence="1 2" key="1">
    <citation type="submission" date="2015-03" db="EMBL/GenBank/DDBJ databases">
        <authorList>
            <person name="Murphy D."/>
        </authorList>
    </citation>
    <scope>NUCLEOTIDE SEQUENCE [LARGE SCALE GENOMIC DNA]</scope>
    <source>
        <strain evidence="1 2">DSM 44277</strain>
    </source>
</reference>
<accession>A0A0U0W6N0</accession>